<keyword evidence="2" id="KW-1185">Reference proteome</keyword>
<accession>A0ACB8BW04</accession>
<gene>
    <name evidence="1" type="ORF">BV22DRAFT_1125782</name>
</gene>
<dbReference type="EMBL" id="MU266342">
    <property type="protein sequence ID" value="KAH7929330.1"/>
    <property type="molecule type" value="Genomic_DNA"/>
</dbReference>
<organism evidence="1 2">
    <name type="scientific">Leucogyrophana mollusca</name>
    <dbReference type="NCBI Taxonomy" id="85980"/>
    <lineage>
        <taxon>Eukaryota</taxon>
        <taxon>Fungi</taxon>
        <taxon>Dikarya</taxon>
        <taxon>Basidiomycota</taxon>
        <taxon>Agaricomycotina</taxon>
        <taxon>Agaricomycetes</taxon>
        <taxon>Agaricomycetidae</taxon>
        <taxon>Boletales</taxon>
        <taxon>Boletales incertae sedis</taxon>
        <taxon>Leucogyrophana</taxon>
    </lineage>
</organism>
<proteinExistence type="predicted"/>
<protein>
    <submittedName>
        <fullName evidence="1">Uncharacterized protein</fullName>
    </submittedName>
</protein>
<name>A0ACB8BW04_9AGAM</name>
<sequence length="584" mass="65109">MPLPDSPAPLGNEHLDLNKGPRRNKKARLGRAWDNLRNSPLQPHPTLAALGSRRKRHKQNLHTSPEQRIPPISGQCDEEKRPQKRATARLMDLDNVIRGYFFPEPDITMTNAPSAEKSVALDSTPYHTQDRRDTKQMSMDKGHLGLVNPPTSVHSKRKLSELSMDILSFSSFLHRRRTSTRMSADSHVLRSRENTRYMSVDSIQRPPLPQDGPAERNVTEIVSSSPPIFTSHGDGNAKFGCGHSIGQSSQTNNLVAPSRTPVSSQVLTPGEGLRVLPMPPAAQRPPNRLTRRRESSTEQTISRKRQCVRQRSSLPTSFGQGDSSGRLGSTRPPPPAEKVVLGEVLDEEIRPARQLRYYRNVKDWFKPPADGKRRGRVSQLVPYSLESWRTRRKAHPGPEDHTKPPPHQSPYLPSSQQSDNDELQFAIPDALHALRPNSNDSRPNEQDVHPSGWLGSPSLLCASPTLEPVSDELLDISDQPMLDSNRKVGGGVERRVDEDYDEGTAEDLLCQQFTQKTAIKPPVRRVAGDDGQRQHSVELVAGNHDARRHPVKLKPGHLGNSDVFGLNALAKALPTITNKLLRRE</sequence>
<comment type="caution">
    <text evidence="1">The sequence shown here is derived from an EMBL/GenBank/DDBJ whole genome shotgun (WGS) entry which is preliminary data.</text>
</comment>
<evidence type="ECO:0000313" key="2">
    <source>
        <dbReference type="Proteomes" id="UP000790709"/>
    </source>
</evidence>
<dbReference type="Proteomes" id="UP000790709">
    <property type="component" value="Unassembled WGS sequence"/>
</dbReference>
<reference evidence="1" key="1">
    <citation type="journal article" date="2021" name="New Phytol.">
        <title>Evolutionary innovations through gain and loss of genes in the ectomycorrhizal Boletales.</title>
        <authorList>
            <person name="Wu G."/>
            <person name="Miyauchi S."/>
            <person name="Morin E."/>
            <person name="Kuo A."/>
            <person name="Drula E."/>
            <person name="Varga T."/>
            <person name="Kohler A."/>
            <person name="Feng B."/>
            <person name="Cao Y."/>
            <person name="Lipzen A."/>
            <person name="Daum C."/>
            <person name="Hundley H."/>
            <person name="Pangilinan J."/>
            <person name="Johnson J."/>
            <person name="Barry K."/>
            <person name="LaButti K."/>
            <person name="Ng V."/>
            <person name="Ahrendt S."/>
            <person name="Min B."/>
            <person name="Choi I.G."/>
            <person name="Park H."/>
            <person name="Plett J.M."/>
            <person name="Magnuson J."/>
            <person name="Spatafora J.W."/>
            <person name="Nagy L.G."/>
            <person name="Henrissat B."/>
            <person name="Grigoriev I.V."/>
            <person name="Yang Z.L."/>
            <person name="Xu J."/>
            <person name="Martin F.M."/>
        </authorList>
    </citation>
    <scope>NUCLEOTIDE SEQUENCE</scope>
    <source>
        <strain evidence="1">KUC20120723A-06</strain>
    </source>
</reference>
<evidence type="ECO:0000313" key="1">
    <source>
        <dbReference type="EMBL" id="KAH7929330.1"/>
    </source>
</evidence>